<keyword evidence="3" id="KW-1185">Reference proteome</keyword>
<evidence type="ECO:0000313" key="2">
    <source>
        <dbReference type="EMBL" id="GAA3999953.1"/>
    </source>
</evidence>
<proteinExistence type="predicted"/>
<feature type="region of interest" description="Disordered" evidence="1">
    <location>
        <begin position="99"/>
        <end position="128"/>
    </location>
</feature>
<dbReference type="RefSeq" id="WP_345565310.1">
    <property type="nucleotide sequence ID" value="NZ_BAAAZX010000011.1"/>
</dbReference>
<dbReference type="Proteomes" id="UP001500456">
    <property type="component" value="Unassembled WGS sequence"/>
</dbReference>
<accession>A0ABP7RN98</accession>
<feature type="compositionally biased region" description="Low complexity" evidence="1">
    <location>
        <begin position="99"/>
        <end position="110"/>
    </location>
</feature>
<evidence type="ECO:0000256" key="1">
    <source>
        <dbReference type="SAM" id="MobiDB-lite"/>
    </source>
</evidence>
<protein>
    <submittedName>
        <fullName evidence="2">Uncharacterized protein</fullName>
    </submittedName>
</protein>
<comment type="caution">
    <text evidence="2">The sequence shown here is derived from an EMBL/GenBank/DDBJ whole genome shotgun (WGS) entry which is preliminary data.</text>
</comment>
<evidence type="ECO:0000313" key="3">
    <source>
        <dbReference type="Proteomes" id="UP001500456"/>
    </source>
</evidence>
<name>A0ABP7RN98_9ACTN</name>
<sequence length="128" mass="13700">MRTDVRFLGNGLTLAGRLSTPGTRARRLAEHGFDTARQGGSEGADSATDIAVLPRDGLGDTWESRGVDEIARYDSFTGLERLAPRPLPAARCRLWRAARPPRPASAGCPRSGRGPTALAEFTRPSVSN</sequence>
<reference evidence="3" key="1">
    <citation type="journal article" date="2019" name="Int. J. Syst. Evol. Microbiol.">
        <title>The Global Catalogue of Microorganisms (GCM) 10K type strain sequencing project: providing services to taxonomists for standard genome sequencing and annotation.</title>
        <authorList>
            <consortium name="The Broad Institute Genomics Platform"/>
            <consortium name="The Broad Institute Genome Sequencing Center for Infectious Disease"/>
            <person name="Wu L."/>
            <person name="Ma J."/>
        </authorList>
    </citation>
    <scope>NUCLEOTIDE SEQUENCE [LARGE SCALE GENOMIC DNA]</scope>
    <source>
        <strain evidence="3">JCM 16924</strain>
    </source>
</reference>
<dbReference type="EMBL" id="BAAAZX010000011">
    <property type="protein sequence ID" value="GAA3999953.1"/>
    <property type="molecule type" value="Genomic_DNA"/>
</dbReference>
<organism evidence="2 3">
    <name type="scientific">Streptomyces plumbiresistens</name>
    <dbReference type="NCBI Taxonomy" id="511811"/>
    <lineage>
        <taxon>Bacteria</taxon>
        <taxon>Bacillati</taxon>
        <taxon>Actinomycetota</taxon>
        <taxon>Actinomycetes</taxon>
        <taxon>Kitasatosporales</taxon>
        <taxon>Streptomycetaceae</taxon>
        <taxon>Streptomyces</taxon>
    </lineage>
</organism>
<gene>
    <name evidence="2" type="ORF">GCM10022232_42410</name>
</gene>